<dbReference type="EMBL" id="FNOK01000037">
    <property type="protein sequence ID" value="SDY86380.1"/>
    <property type="molecule type" value="Genomic_DNA"/>
</dbReference>
<dbReference type="PANTHER" id="PTHR43245:SF13">
    <property type="entry name" value="UDP-D-APIOSE_UDP-D-XYLOSE SYNTHASE 2"/>
    <property type="match status" value="1"/>
</dbReference>
<keyword evidence="1" id="KW-1133">Transmembrane helix</keyword>
<feature type="transmembrane region" description="Helical" evidence="1">
    <location>
        <begin position="42"/>
        <end position="64"/>
    </location>
</feature>
<organism evidence="3 4">
    <name type="scientific">Saccharopolyspora shandongensis</name>
    <dbReference type="NCBI Taxonomy" id="418495"/>
    <lineage>
        <taxon>Bacteria</taxon>
        <taxon>Bacillati</taxon>
        <taxon>Actinomycetota</taxon>
        <taxon>Actinomycetes</taxon>
        <taxon>Pseudonocardiales</taxon>
        <taxon>Pseudonocardiaceae</taxon>
        <taxon>Saccharopolyspora</taxon>
    </lineage>
</organism>
<protein>
    <submittedName>
        <fullName evidence="3">Nucleoside-diphosphate-sugar epimerase</fullName>
    </submittedName>
</protein>
<dbReference type="InterPro" id="IPR050177">
    <property type="entry name" value="Lipid_A_modif_metabolic_enz"/>
</dbReference>
<feature type="transmembrane region" description="Helical" evidence="1">
    <location>
        <begin position="126"/>
        <end position="146"/>
    </location>
</feature>
<dbReference type="Pfam" id="PF01370">
    <property type="entry name" value="Epimerase"/>
    <property type="match status" value="2"/>
</dbReference>
<dbReference type="AlphaFoldDB" id="A0A1H3NCH8"/>
<keyword evidence="1" id="KW-0472">Membrane</keyword>
<evidence type="ECO:0000256" key="1">
    <source>
        <dbReference type="SAM" id="Phobius"/>
    </source>
</evidence>
<name>A0A1H3NCH8_9PSEU</name>
<dbReference type="Proteomes" id="UP000199529">
    <property type="component" value="Unassembled WGS sequence"/>
</dbReference>
<feature type="domain" description="NAD-dependent epimerase/dehydratase" evidence="2">
    <location>
        <begin position="356"/>
        <end position="463"/>
    </location>
</feature>
<reference evidence="4" key="1">
    <citation type="submission" date="2016-10" db="EMBL/GenBank/DDBJ databases">
        <authorList>
            <person name="Varghese N."/>
            <person name="Submissions S."/>
        </authorList>
    </citation>
    <scope>NUCLEOTIDE SEQUENCE [LARGE SCALE GENOMIC DNA]</scope>
    <source>
        <strain evidence="4">CGMCC 4.3530</strain>
    </source>
</reference>
<feature type="transmembrane region" description="Helical" evidence="1">
    <location>
        <begin position="84"/>
        <end position="106"/>
    </location>
</feature>
<dbReference type="STRING" id="418495.SAMN05216215_103755"/>
<dbReference type="SUPFAM" id="SSF51735">
    <property type="entry name" value="NAD(P)-binding Rossmann-fold domains"/>
    <property type="match status" value="1"/>
</dbReference>
<evidence type="ECO:0000313" key="4">
    <source>
        <dbReference type="Proteomes" id="UP000199529"/>
    </source>
</evidence>
<gene>
    <name evidence="3" type="ORF">SAMN05216215_103755</name>
</gene>
<proteinExistence type="predicted"/>
<keyword evidence="4" id="KW-1185">Reference proteome</keyword>
<dbReference type="InterPro" id="IPR036291">
    <property type="entry name" value="NAD(P)-bd_dom_sf"/>
</dbReference>
<sequence length="533" mass="57504">MTSLFVRFYGAGPVHLLATLGCFGLTAYVVGKVVDESLFGWMLVWFGAAVVAHDLVLLPVYALADRVLVKAEHARRRSSRTLSVVNYVRVPVLASGLLFLLFFPGIVRQGTETHVAASGLDQQPYLGRWLAFTVAAVALSTAIYFLRLAHARLRPQARKAQTLTPYEEGRVVSAATAEGSDAQRSTMRILITGGAGFIGSHIADLLHSEGHEVRLLDALLPAAHAGSARPDYLGDYEFVQGDLGEPVVLRQALAGVDLVCHQAAMVGLETSVADMPDYVMYNDLGTARLLAAMAEAGIGRLVLASSMVVYGEGRYSCPEHGVVRPGPRTATDLDQGIFEPRCPRCGGLLEPGVVPEDAPLDPRNTYAATKLAQEHLAAVWARYTGSCAVGLRYHNVYGPRMPRNTPYAGVGSIFRSALARGEAPRVFEDGRQRRDFIHVRDIARANLLAMRQTSPGFSAYNVCSGHPHTIGDMARSLAESAGGPEPVVTGQYRLGDVRHIVADPGLARAELGFEAEVDFQQGMTEFGKAELRE</sequence>
<feature type="domain" description="NAD-dependent epimerase/dehydratase" evidence="2">
    <location>
        <begin position="189"/>
        <end position="319"/>
    </location>
</feature>
<dbReference type="PROSITE" id="PS51257">
    <property type="entry name" value="PROKAR_LIPOPROTEIN"/>
    <property type="match status" value="1"/>
</dbReference>
<dbReference type="PANTHER" id="PTHR43245">
    <property type="entry name" value="BIFUNCTIONAL POLYMYXIN RESISTANCE PROTEIN ARNA"/>
    <property type="match status" value="1"/>
</dbReference>
<accession>A0A1H3NCH8</accession>
<dbReference type="Gene3D" id="3.40.50.720">
    <property type="entry name" value="NAD(P)-binding Rossmann-like Domain"/>
    <property type="match status" value="1"/>
</dbReference>
<feature type="transmembrane region" description="Helical" evidence="1">
    <location>
        <begin position="12"/>
        <end position="30"/>
    </location>
</feature>
<evidence type="ECO:0000313" key="3">
    <source>
        <dbReference type="EMBL" id="SDY86380.1"/>
    </source>
</evidence>
<evidence type="ECO:0000259" key="2">
    <source>
        <dbReference type="Pfam" id="PF01370"/>
    </source>
</evidence>
<dbReference type="InterPro" id="IPR001509">
    <property type="entry name" value="Epimerase_deHydtase"/>
</dbReference>
<keyword evidence="1" id="KW-0812">Transmembrane</keyword>